<proteinExistence type="predicted"/>
<dbReference type="PANTHER" id="PTHR33050">
    <property type="entry name" value="REVERSE TRANSCRIPTASE DOMAIN-CONTAINING PROTEIN"/>
    <property type="match status" value="1"/>
</dbReference>
<dbReference type="EMBL" id="DS178288">
    <property type="protein sequence ID" value="EFP84065.2"/>
    <property type="molecule type" value="Genomic_DNA"/>
</dbReference>
<dbReference type="VEuPathDB" id="FungiDB:PGTG_09778"/>
<feature type="compositionally biased region" description="Basic and acidic residues" evidence="3">
    <location>
        <begin position="454"/>
        <end position="476"/>
    </location>
</feature>
<dbReference type="eggNOG" id="ENOG502S1WT">
    <property type="taxonomic scope" value="Eukaryota"/>
</dbReference>
<name>E3KIE0_PUCGT</name>
<dbReference type="InterPro" id="IPR010998">
    <property type="entry name" value="Integrase_recombinase_N"/>
</dbReference>
<dbReference type="InterPro" id="IPR011010">
    <property type="entry name" value="DNA_brk_join_enz"/>
</dbReference>
<evidence type="ECO:0000313" key="5">
    <source>
        <dbReference type="Proteomes" id="UP000008783"/>
    </source>
</evidence>
<reference key="1">
    <citation type="submission" date="2007-01" db="EMBL/GenBank/DDBJ databases">
        <title>The Genome Sequence of Puccinia graminis f. sp. tritici Strain CRL 75-36-700-3.</title>
        <authorList>
            <consortium name="The Broad Institute Genome Sequencing Platform"/>
            <person name="Birren B."/>
            <person name="Lander E."/>
            <person name="Galagan J."/>
            <person name="Nusbaum C."/>
            <person name="Devon K."/>
            <person name="Cuomo C."/>
            <person name="Jaffe D."/>
            <person name="Butler J."/>
            <person name="Alvarez P."/>
            <person name="Gnerre S."/>
            <person name="Grabherr M."/>
            <person name="Mauceli E."/>
            <person name="Brockman W."/>
            <person name="Young S."/>
            <person name="LaButti K."/>
            <person name="Sykes S."/>
            <person name="DeCaprio D."/>
            <person name="Crawford M."/>
            <person name="Koehrsen M."/>
            <person name="Engels R."/>
            <person name="Montgomery P."/>
            <person name="Pearson M."/>
            <person name="Howarth C."/>
            <person name="Larson L."/>
            <person name="White J."/>
            <person name="Zeng Q."/>
            <person name="Kodira C."/>
            <person name="Yandava C."/>
            <person name="Alvarado L."/>
            <person name="O'Leary S."/>
            <person name="Szabo L."/>
            <person name="Dean R."/>
            <person name="Schein J."/>
        </authorList>
    </citation>
    <scope>NUCLEOTIDE SEQUENCE</scope>
    <source>
        <strain>CRL 75-36-700-3</strain>
    </source>
</reference>
<feature type="region of interest" description="Disordered" evidence="3">
    <location>
        <begin position="366"/>
        <end position="489"/>
    </location>
</feature>
<keyword evidence="1" id="KW-0238">DNA-binding</keyword>
<dbReference type="GO" id="GO:0006310">
    <property type="term" value="P:DNA recombination"/>
    <property type="evidence" value="ECO:0007669"/>
    <property type="project" value="UniProtKB-KW"/>
</dbReference>
<sequence>MVDEANKRATRSNQQRAKDLTGDNLSGTPADGNPTQVIDQEQEIIDSESDESETFKEMTGQEPPKERYKELLSNVPDPTTVDDPSITHADPSDSNTGNAALPSETHDLLAIPLPKSDKAILWDKIAEAVAANDKNNADFFIRLYSQISDPNTITKPDLLRAKTNDAASALTTANTSKKSSDKTSIIFVRGSLPKHFDVGFTPYFDKNIKELRGPIPLTIFDKKWQEDAIQYHTNKRSKGDEKDGNYTGFEYPNEWTQTFAKWTSNHRNFHITFRDMYNYPDFAEWILEHKTNVDRIISEDGFLVGFRYDLIIRQNAFSYQVETEQGTSAVDISIFRKEVKREAWKVTRNLEELDYSDNPYAFGGPKFNFDPQTGKPRLPKVKYSEESHLSDNRYQPRGRGGFRQGRGGDRFNQDRRHSDFGSYRDESYNQDNTGNFNKRPRDFYQNEDSGSARFDSHPTRGGFSKDRGGFGRDRAFKGASKLDTPKGKEKDNVIKLSDLVPVSQNLPDAPWPTEVTCEMNVKAWGAALNLHNLLPEYQDVLDGFTHGFDQGIPHHTIPGLKHFTPDNHSSSRKVKEKVEESIKKELVARRMFGPFSLATVIKNFGFCRSNPLGAVVNGDGAIRPINDLSFPKHDSLVKSVNSYVNKADFETTWDDFRIVSDFFAKDNRKMELALFDWEKAYRQIPTRKDQWRYLMVKDFDGNFLVDTRITFGGVAGCGSFGRPADAWKLIMKSHFKLVNIFRWVDDNLFVRLQGENISMEDVVDMSHHLGVLTNKTKYSPFKAEQKFIGFIWNGIDKTVRLPDGKIETRLNQIRPFMAENAMFDYEDVEILIGRLNHVSYILPHLKCHLCSLYRWLISWQFRKALRPTPPDVLEDLTVWTDTLNSFEHTRIINYGPPVDIGWVGDASTSFGIGILIGKHWAQFKLHEPKTVSLRISYLETVAIRLGLLMLLKLQDQRGKTLIVWTDNTTTENGINNKKSKDRAANTEWMHIQTILVAEGIELLAKRVSSKNNKADALSRGIRSGQSVKYQVVVAMPTDLQEFLEQRHSTPPPIHSAHRIDIMKDFTSTGFSLKTPSNIDLHVLNGWRGNTLRSYNSAVRKFLKYAKEEVRHRFELPATQDEIIGFCYWAGRKENEVTSNDISGKMLAKYLHGIKAWHTYHGVQYPSQSDGRVALMIKASMKADALTTPQVAKRPIMINHLLLLYGYLSKSDAQSRALLDMAIVAFWGMARLGELTCKISHGDLQKDEGPLISDVKIAKDANSATIALRFAKTAVGGAVQHLFLTATNNKLCPVKALVNRITGGAPKDSLFGIYYKEGRTHLTKGYCTRRLQTAWRDIGLDGLSGHSFRVGGASLRNALEVDIATICKLGRWTSSCYKLYIKAYSGEDLRTTLCILEELDTSVTTLEV</sequence>
<evidence type="ECO:0008006" key="6">
    <source>
        <dbReference type="Google" id="ProtNLM"/>
    </source>
</evidence>
<dbReference type="RefSeq" id="XP_003328484.2">
    <property type="nucleotide sequence ID" value="XM_003328436.2"/>
</dbReference>
<gene>
    <name evidence="4" type="ORF">PGTG_09778</name>
</gene>
<evidence type="ECO:0000256" key="2">
    <source>
        <dbReference type="ARBA" id="ARBA00023172"/>
    </source>
</evidence>
<keyword evidence="5" id="KW-1185">Reference proteome</keyword>
<dbReference type="GeneID" id="10545161"/>
<dbReference type="Proteomes" id="UP000008783">
    <property type="component" value="Unassembled WGS sequence"/>
</dbReference>
<dbReference type="InterPro" id="IPR052055">
    <property type="entry name" value="Hepadnavirus_pol/RT"/>
</dbReference>
<feature type="compositionally biased region" description="Acidic residues" evidence="3">
    <location>
        <begin position="40"/>
        <end position="52"/>
    </location>
</feature>
<accession>E3KIE0</accession>
<dbReference type="InterPro" id="IPR043502">
    <property type="entry name" value="DNA/RNA_pol_sf"/>
</dbReference>
<feature type="region of interest" description="Disordered" evidence="3">
    <location>
        <begin position="1"/>
        <end position="100"/>
    </location>
</feature>
<dbReference type="Gene3D" id="1.10.443.10">
    <property type="entry name" value="Intergrase catalytic core"/>
    <property type="match status" value="1"/>
</dbReference>
<dbReference type="KEGG" id="pgr:PGTG_09778"/>
<dbReference type="GO" id="GO:0015074">
    <property type="term" value="P:DNA integration"/>
    <property type="evidence" value="ECO:0007669"/>
    <property type="project" value="InterPro"/>
</dbReference>
<feature type="compositionally biased region" description="Basic and acidic residues" evidence="3">
    <location>
        <begin position="382"/>
        <end position="391"/>
    </location>
</feature>
<dbReference type="OrthoDB" id="5149081at2759"/>
<dbReference type="PANTHER" id="PTHR33050:SF7">
    <property type="entry name" value="RIBONUCLEASE H"/>
    <property type="match status" value="1"/>
</dbReference>
<dbReference type="Gene3D" id="1.10.150.130">
    <property type="match status" value="1"/>
</dbReference>
<organism evidence="4 5">
    <name type="scientific">Puccinia graminis f. sp. tritici (strain CRL 75-36-700-3 / race SCCL)</name>
    <name type="common">Black stem rust fungus</name>
    <dbReference type="NCBI Taxonomy" id="418459"/>
    <lineage>
        <taxon>Eukaryota</taxon>
        <taxon>Fungi</taxon>
        <taxon>Dikarya</taxon>
        <taxon>Basidiomycota</taxon>
        <taxon>Pucciniomycotina</taxon>
        <taxon>Pucciniomycetes</taxon>
        <taxon>Pucciniales</taxon>
        <taxon>Pucciniaceae</taxon>
        <taxon>Puccinia</taxon>
    </lineage>
</organism>
<feature type="compositionally biased region" description="Basic and acidic residues" evidence="3">
    <location>
        <begin position="406"/>
        <end position="427"/>
    </location>
</feature>
<dbReference type="SUPFAM" id="SSF47823">
    <property type="entry name" value="lambda integrase-like, N-terminal domain"/>
    <property type="match status" value="1"/>
</dbReference>
<dbReference type="GO" id="GO:0003677">
    <property type="term" value="F:DNA binding"/>
    <property type="evidence" value="ECO:0007669"/>
    <property type="project" value="UniProtKB-KW"/>
</dbReference>
<dbReference type="InParanoid" id="E3KIE0"/>
<dbReference type="SUPFAM" id="SSF56672">
    <property type="entry name" value="DNA/RNA polymerases"/>
    <property type="match status" value="1"/>
</dbReference>
<dbReference type="SUPFAM" id="SSF56349">
    <property type="entry name" value="DNA breaking-rejoining enzymes"/>
    <property type="match status" value="1"/>
</dbReference>
<evidence type="ECO:0000256" key="1">
    <source>
        <dbReference type="ARBA" id="ARBA00023125"/>
    </source>
</evidence>
<reference evidence="5" key="2">
    <citation type="journal article" date="2011" name="Proc. Natl. Acad. Sci. U.S.A.">
        <title>Obligate biotrophy features unraveled by the genomic analysis of rust fungi.</title>
        <authorList>
            <person name="Duplessis S."/>
            <person name="Cuomo C.A."/>
            <person name="Lin Y.-C."/>
            <person name="Aerts A."/>
            <person name="Tisserant E."/>
            <person name="Veneault-Fourrey C."/>
            <person name="Joly D.L."/>
            <person name="Hacquard S."/>
            <person name="Amselem J."/>
            <person name="Cantarel B.L."/>
            <person name="Chiu R."/>
            <person name="Coutinho P.M."/>
            <person name="Feau N."/>
            <person name="Field M."/>
            <person name="Frey P."/>
            <person name="Gelhaye E."/>
            <person name="Goldberg J."/>
            <person name="Grabherr M.G."/>
            <person name="Kodira C.D."/>
            <person name="Kohler A."/>
            <person name="Kuees U."/>
            <person name="Lindquist E.A."/>
            <person name="Lucas S.M."/>
            <person name="Mago R."/>
            <person name="Mauceli E."/>
            <person name="Morin E."/>
            <person name="Murat C."/>
            <person name="Pangilinan J.L."/>
            <person name="Park R."/>
            <person name="Pearson M."/>
            <person name="Quesneville H."/>
            <person name="Rouhier N."/>
            <person name="Sakthikumar S."/>
            <person name="Salamov A.A."/>
            <person name="Schmutz J."/>
            <person name="Selles B."/>
            <person name="Shapiro H."/>
            <person name="Tanguay P."/>
            <person name="Tuskan G.A."/>
            <person name="Henrissat B."/>
            <person name="Van de Peer Y."/>
            <person name="Rouze P."/>
            <person name="Ellis J.G."/>
            <person name="Dodds P.N."/>
            <person name="Schein J.E."/>
            <person name="Zhong S."/>
            <person name="Hamelin R.C."/>
            <person name="Grigoriev I.V."/>
            <person name="Szabo L.J."/>
            <person name="Martin F."/>
        </authorList>
    </citation>
    <scope>NUCLEOTIDE SEQUENCE [LARGE SCALE GENOMIC DNA]</scope>
    <source>
        <strain evidence="5">CRL 75-36-700-3 / race SCCL</strain>
    </source>
</reference>
<protein>
    <recommendedName>
        <fullName evidence="6">Tyr recombinase domain-containing protein</fullName>
    </recommendedName>
</protein>
<evidence type="ECO:0000313" key="4">
    <source>
        <dbReference type="EMBL" id="EFP84065.2"/>
    </source>
</evidence>
<keyword evidence="2" id="KW-0233">DNA recombination</keyword>
<dbReference type="HOGENOM" id="CLU_003292_4_2_1"/>
<evidence type="ECO:0000256" key="3">
    <source>
        <dbReference type="SAM" id="MobiDB-lite"/>
    </source>
</evidence>
<dbReference type="InterPro" id="IPR013762">
    <property type="entry name" value="Integrase-like_cat_sf"/>
</dbReference>